<accession>A0A068NQD0</accession>
<protein>
    <recommendedName>
        <fullName evidence="4">Outer membrane protein beta-barrel domain-containing protein</fullName>
    </recommendedName>
</protein>
<name>A0A068NQD0_FIMGI</name>
<dbReference type="AlphaFoldDB" id="A0A068NQD0"/>
<dbReference type="RefSeq" id="WP_144241047.1">
    <property type="nucleotide sequence ID" value="NZ_CP007139.1"/>
</dbReference>
<keyword evidence="3" id="KW-1185">Reference proteome</keyword>
<feature type="chain" id="PRO_5001651768" description="Outer membrane protein beta-barrel domain-containing protein" evidence="1">
    <location>
        <begin position="23"/>
        <end position="174"/>
    </location>
</feature>
<sequence length="174" mass="18424">MRKIYTVAATIAAIGIAGVAAAQSPTQPDLTPVNITVRAGIALPLDSALTNVGNTLLDLGVEYMIPTSLVKGSETFISLDYWTKGFNGNGNVIPLMVNQRWYQGGADVLKRRYFFLGAGVAFVDVNRSNTAIGIRGGIGQELGEHIVAEIAGYLSDRAGGARANAITFSLGYRF</sequence>
<gene>
    <name evidence="2" type="ORF">OP10G_1592</name>
</gene>
<organism evidence="2 3">
    <name type="scientific">Fimbriimonas ginsengisoli Gsoil 348</name>
    <dbReference type="NCBI Taxonomy" id="661478"/>
    <lineage>
        <taxon>Bacteria</taxon>
        <taxon>Bacillati</taxon>
        <taxon>Armatimonadota</taxon>
        <taxon>Fimbriimonadia</taxon>
        <taxon>Fimbriimonadales</taxon>
        <taxon>Fimbriimonadaceae</taxon>
        <taxon>Fimbriimonas</taxon>
    </lineage>
</organism>
<dbReference type="HOGENOM" id="CLU_1537810_0_0_0"/>
<dbReference type="Proteomes" id="UP000027982">
    <property type="component" value="Chromosome"/>
</dbReference>
<evidence type="ECO:0000313" key="2">
    <source>
        <dbReference type="EMBL" id="AIE84960.1"/>
    </source>
</evidence>
<feature type="signal peptide" evidence="1">
    <location>
        <begin position="1"/>
        <end position="22"/>
    </location>
</feature>
<dbReference type="EMBL" id="CP007139">
    <property type="protein sequence ID" value="AIE84960.1"/>
    <property type="molecule type" value="Genomic_DNA"/>
</dbReference>
<dbReference type="OrthoDB" id="9798570at2"/>
<evidence type="ECO:0008006" key="4">
    <source>
        <dbReference type="Google" id="ProtNLM"/>
    </source>
</evidence>
<reference evidence="2 3" key="1">
    <citation type="journal article" date="2014" name="PLoS ONE">
        <title>The first complete genome sequence of the class fimbriimonadia in the phylum armatimonadetes.</title>
        <authorList>
            <person name="Hu Z.Y."/>
            <person name="Wang Y.Z."/>
            <person name="Im W.T."/>
            <person name="Wang S.Y."/>
            <person name="Zhao G.P."/>
            <person name="Zheng H.J."/>
            <person name="Quan Z.X."/>
        </authorList>
    </citation>
    <scope>NUCLEOTIDE SEQUENCE [LARGE SCALE GENOMIC DNA]</scope>
    <source>
        <strain evidence="2">Gsoil 348</strain>
    </source>
</reference>
<proteinExistence type="predicted"/>
<dbReference type="STRING" id="661478.OP10G_1592"/>
<evidence type="ECO:0000256" key="1">
    <source>
        <dbReference type="SAM" id="SignalP"/>
    </source>
</evidence>
<evidence type="ECO:0000313" key="3">
    <source>
        <dbReference type="Proteomes" id="UP000027982"/>
    </source>
</evidence>
<dbReference type="KEGG" id="fgi:OP10G_1592"/>
<keyword evidence="1" id="KW-0732">Signal</keyword>